<keyword evidence="6" id="KW-1185">Reference proteome</keyword>
<evidence type="ECO:0000256" key="3">
    <source>
        <dbReference type="RuleBase" id="RU361196"/>
    </source>
</evidence>
<evidence type="ECO:0000313" key="6">
    <source>
        <dbReference type="Proteomes" id="UP000015520"/>
    </source>
</evidence>
<gene>
    <name evidence="5" type="ORF">M947_10250</name>
</gene>
<dbReference type="STRING" id="1172190.M947_10250"/>
<dbReference type="InterPro" id="IPR004300">
    <property type="entry name" value="Glyco_hydro_57_N"/>
</dbReference>
<feature type="domain" description="Glycoside hydrolase family 57 N-terminal" evidence="4">
    <location>
        <begin position="4"/>
        <end position="397"/>
    </location>
</feature>
<dbReference type="eggNOG" id="COG1449">
    <property type="taxonomic scope" value="Bacteria"/>
</dbReference>
<dbReference type="Gene3D" id="3.20.110.10">
    <property type="entry name" value="Glycoside hydrolase 38, N terminal domain"/>
    <property type="match status" value="1"/>
</dbReference>
<keyword evidence="2 3" id="KW-0119">Carbohydrate metabolism</keyword>
<dbReference type="AlphaFoldDB" id="T0JDD3"/>
<dbReference type="PANTHER" id="PTHR36306">
    <property type="entry name" value="ALPHA-AMYLASE-RELATED-RELATED"/>
    <property type="match status" value="1"/>
</dbReference>
<evidence type="ECO:0000256" key="2">
    <source>
        <dbReference type="ARBA" id="ARBA00023277"/>
    </source>
</evidence>
<dbReference type="InterPro" id="IPR011330">
    <property type="entry name" value="Glyco_hydro/deAcase_b/a-brl"/>
</dbReference>
<sequence>MNLSFIWHMHQPDYRDVSGIMQMPWVFLHAIKDYYDMPWMLYRHKGLKATFNITSPLIEQLELYYNRADEHDKFLALWLSDPTLLDEKSRAWILKICKSTQYDTVVKEFPRYKELYHREHFNNNELLDIEVLFILSWCGFYLRKNSQVVKHLILKQRDYDYEDKALLLKELSGFISGIFDYYKKLHEEGVISISTTPLNHPILPLLLDMKNAIYANASTNIPKDHMSLADDAALQVVKSKELFFKTFGFTPDGFWPAEGSVDEKTVALLSQHGIKWIATDEEILFKSINSHYRDNLYKVYQYNEMCMGFRDHHLSDLIGFSYRHQEAISAANSFINELQKIEHKNNKSTVFIILDGENAWEFYKNNGFDFFDALYSRLGNLEWCKTLTMDEVYELDKVKLENLAPGSWINGEFNTWVGHIEKTRAWELIYITKRDYQRHKDSLSDEIKDKISEHFLAAECSDWFWWYGDDHYTDFGVEFDELFRNHLIEIYDLMDLKAPTDIFIPILEDKSVMHFWLKPQSHISPYLNGKHDSFFEWIGCGVIDESKLFSTMDRQRGPVRKILYGQDSEKIYISFLAKRDKFNSDYFIHIIIEPLNIKSKLAFKSQKTSIGPLEVEIAFDDVFELSIDKKSIDTDSISIIFEIEYDEKIIQSLPGFGELKIDLGDDYSKNWFV</sequence>
<protein>
    <recommendedName>
        <fullName evidence="4">Glycoside hydrolase family 57 N-terminal domain-containing protein</fullName>
    </recommendedName>
</protein>
<dbReference type="Proteomes" id="UP000015520">
    <property type="component" value="Unassembled WGS sequence"/>
</dbReference>
<dbReference type="PATRIC" id="fig|1172190.3.peg.1985"/>
<dbReference type="EMBL" id="AUPZ01000014">
    <property type="protein sequence ID" value="EQB34842.1"/>
    <property type="molecule type" value="Genomic_DNA"/>
</dbReference>
<dbReference type="SUPFAM" id="SSF88713">
    <property type="entry name" value="Glycoside hydrolase/deacetylase"/>
    <property type="match status" value="1"/>
</dbReference>
<dbReference type="InterPro" id="IPR027291">
    <property type="entry name" value="Glyco_hydro_38_N_sf"/>
</dbReference>
<dbReference type="PANTHER" id="PTHR36306:SF1">
    <property type="entry name" value="ALPHA-AMYLASE-RELATED"/>
    <property type="match status" value="1"/>
</dbReference>
<reference evidence="5 6" key="1">
    <citation type="submission" date="2013-07" db="EMBL/GenBank/DDBJ databases">
        <title>Sulfurimonas hongkongensis AST-10 Genome Sequencing.</title>
        <authorList>
            <person name="Cai L."/>
            <person name="Zhang T."/>
        </authorList>
    </citation>
    <scope>NUCLEOTIDE SEQUENCE [LARGE SCALE GENOMIC DNA]</scope>
    <source>
        <strain evidence="5 6">AST-10</strain>
    </source>
</reference>
<dbReference type="Pfam" id="PF03065">
    <property type="entry name" value="Glyco_hydro_57"/>
    <property type="match status" value="1"/>
</dbReference>
<comment type="similarity">
    <text evidence="1 3">Belongs to the glycosyl hydrolase 57 family.</text>
</comment>
<proteinExistence type="inferred from homology"/>
<dbReference type="GO" id="GO:0005975">
    <property type="term" value="P:carbohydrate metabolic process"/>
    <property type="evidence" value="ECO:0007669"/>
    <property type="project" value="InterPro"/>
</dbReference>
<evidence type="ECO:0000259" key="4">
    <source>
        <dbReference type="Pfam" id="PF03065"/>
    </source>
</evidence>
<dbReference type="RefSeq" id="WP_021288294.1">
    <property type="nucleotide sequence ID" value="NZ_AUPZ01000014.1"/>
</dbReference>
<accession>T0JDD3</accession>
<dbReference type="InterPro" id="IPR052046">
    <property type="entry name" value="GH57_Enzymes"/>
</dbReference>
<evidence type="ECO:0000256" key="1">
    <source>
        <dbReference type="ARBA" id="ARBA00006821"/>
    </source>
</evidence>
<name>T0JDD3_9BACT</name>
<comment type="caution">
    <text evidence="5">The sequence shown here is derived from an EMBL/GenBank/DDBJ whole genome shotgun (WGS) entry which is preliminary data.</text>
</comment>
<organism evidence="5 6">
    <name type="scientific">Sulfurimonas hongkongensis</name>
    <dbReference type="NCBI Taxonomy" id="1172190"/>
    <lineage>
        <taxon>Bacteria</taxon>
        <taxon>Pseudomonadati</taxon>
        <taxon>Campylobacterota</taxon>
        <taxon>Epsilonproteobacteria</taxon>
        <taxon>Campylobacterales</taxon>
        <taxon>Sulfurimonadaceae</taxon>
        <taxon>Sulfurimonas</taxon>
    </lineage>
</organism>
<dbReference type="CDD" id="cd10796">
    <property type="entry name" value="GH57N_APU"/>
    <property type="match status" value="1"/>
</dbReference>
<dbReference type="GO" id="GO:0003824">
    <property type="term" value="F:catalytic activity"/>
    <property type="evidence" value="ECO:0007669"/>
    <property type="project" value="InterPro"/>
</dbReference>
<evidence type="ECO:0000313" key="5">
    <source>
        <dbReference type="EMBL" id="EQB34842.1"/>
    </source>
</evidence>
<dbReference type="OrthoDB" id="9759321at2"/>